<proteinExistence type="predicted"/>
<dbReference type="InterPro" id="IPR012675">
    <property type="entry name" value="Beta-grasp_dom_sf"/>
</dbReference>
<dbReference type="Pfam" id="PF00970">
    <property type="entry name" value="FAD_binding_6"/>
    <property type="match status" value="1"/>
</dbReference>
<dbReference type="SUPFAM" id="SSF49879">
    <property type="entry name" value="SMAD/FHA domain"/>
    <property type="match status" value="1"/>
</dbReference>
<feature type="domain" description="FHA" evidence="10">
    <location>
        <begin position="30"/>
        <end position="79"/>
    </location>
</feature>
<evidence type="ECO:0000256" key="6">
    <source>
        <dbReference type="ARBA" id="ARBA00023002"/>
    </source>
</evidence>
<evidence type="ECO:0000259" key="12">
    <source>
        <dbReference type="PROSITE" id="PS51384"/>
    </source>
</evidence>
<dbReference type="InterPro" id="IPR017938">
    <property type="entry name" value="Riboflavin_synthase-like_b-brl"/>
</dbReference>
<dbReference type="InterPro" id="IPR017927">
    <property type="entry name" value="FAD-bd_FR_type"/>
</dbReference>
<comment type="caution">
    <text evidence="13">The sequence shown here is derived from an EMBL/GenBank/DDBJ whole genome shotgun (WGS) entry which is preliminary data.</text>
</comment>
<dbReference type="EMBL" id="JAHHGZ010000022">
    <property type="protein sequence ID" value="MBW4669640.1"/>
    <property type="molecule type" value="Genomic_DNA"/>
</dbReference>
<dbReference type="Pfam" id="PF00498">
    <property type="entry name" value="FHA"/>
    <property type="match status" value="1"/>
</dbReference>
<sequence>MIRIKVIDPQKPDWPQEVDLQPETMLNQECLIGRFSNCDLVLDSPEVSRMHGKVSEKNRNYYFVDLGSSCGSRINGENAQTKQDYLLKPDDVIQIGRFSLMILEIDSEEDNTIVESQKKRQSDTQGLQRQSGISHYKSEMVPTSLSASSESMPIAMLAPHQMQSWVKGDLTVRCIGIIDETHDVKTFRFVADPPVFFTYKAGQFVTLELEINGEQILRSYSIASTPSRPYTLEITVKRVPSLSTTESGVPRGTVSNWLHQNLRVGSTIKLNGPLGKFTCFDTNSQKLLLISAGSGIIPMMSMSRWLCDTGANCDLIFFHCARTKSDIIFLSELELMSARYPNFHLAVTTTRKQPGHSWLGLTGRLNAVMLQVIAPDFRDRTVYVCGPDGFMESVNQILQNLNFPMQNYHEESFGPPRRKSKSTIPKQQPTQSTANNFLSPPVQQGLKQMFMNFPTKTVPQSNVGNYTGGTPIPSKTVTLPKSTSPSQISVVFSQSGKEVVSDGEESILNLASSSGVRIRSSCLSGVCGSCKKRKLEGEVRMEGEPEGLEESELQEGYILTCISYPLGRVIIDA</sequence>
<dbReference type="Gene3D" id="3.10.20.30">
    <property type="match status" value="1"/>
</dbReference>
<reference evidence="13" key="2">
    <citation type="journal article" date="2022" name="Microbiol. Resour. Announc.">
        <title>Metagenome Sequencing to Explore Phylogenomics of Terrestrial Cyanobacteria.</title>
        <authorList>
            <person name="Ward R.D."/>
            <person name="Stajich J.E."/>
            <person name="Johansen J.R."/>
            <person name="Huntemann M."/>
            <person name="Clum A."/>
            <person name="Foster B."/>
            <person name="Foster B."/>
            <person name="Roux S."/>
            <person name="Palaniappan K."/>
            <person name="Varghese N."/>
            <person name="Mukherjee S."/>
            <person name="Reddy T.B.K."/>
            <person name="Daum C."/>
            <person name="Copeland A."/>
            <person name="Chen I.A."/>
            <person name="Ivanova N.N."/>
            <person name="Kyrpides N.C."/>
            <person name="Shapiro N."/>
            <person name="Eloe-Fadrosh E.A."/>
            <person name="Pietrasiak N."/>
        </authorList>
    </citation>
    <scope>NUCLEOTIDE SEQUENCE</scope>
    <source>
        <strain evidence="13">GSE-NOS-MK-12-04C</strain>
    </source>
</reference>
<dbReference type="Pfam" id="PF00111">
    <property type="entry name" value="Fer2"/>
    <property type="match status" value="1"/>
</dbReference>
<dbReference type="InterPro" id="IPR036010">
    <property type="entry name" value="2Fe-2S_ferredoxin-like_sf"/>
</dbReference>
<dbReference type="Proteomes" id="UP000729701">
    <property type="component" value="Unassembled WGS sequence"/>
</dbReference>
<keyword evidence="5" id="KW-0274">FAD</keyword>
<dbReference type="SUPFAM" id="SSF63380">
    <property type="entry name" value="Riboflavin synthase domain-like"/>
    <property type="match status" value="1"/>
</dbReference>
<evidence type="ECO:0000313" key="13">
    <source>
        <dbReference type="EMBL" id="MBW4669640.1"/>
    </source>
</evidence>
<evidence type="ECO:0000256" key="9">
    <source>
        <dbReference type="SAM" id="MobiDB-lite"/>
    </source>
</evidence>
<dbReference type="GO" id="GO:0051537">
    <property type="term" value="F:2 iron, 2 sulfur cluster binding"/>
    <property type="evidence" value="ECO:0007669"/>
    <property type="project" value="UniProtKB-KW"/>
</dbReference>
<dbReference type="InterPro" id="IPR001433">
    <property type="entry name" value="OxRdtase_FAD/NAD-bd"/>
</dbReference>
<dbReference type="GO" id="GO:0016491">
    <property type="term" value="F:oxidoreductase activity"/>
    <property type="evidence" value="ECO:0007669"/>
    <property type="project" value="UniProtKB-KW"/>
</dbReference>
<evidence type="ECO:0000259" key="11">
    <source>
        <dbReference type="PROSITE" id="PS51085"/>
    </source>
</evidence>
<reference evidence="13" key="1">
    <citation type="submission" date="2021-05" db="EMBL/GenBank/DDBJ databases">
        <authorList>
            <person name="Pietrasiak N."/>
            <person name="Ward R."/>
            <person name="Stajich J.E."/>
            <person name="Kurbessoian T."/>
        </authorList>
    </citation>
    <scope>NUCLEOTIDE SEQUENCE</scope>
    <source>
        <strain evidence="13">GSE-NOS-MK-12-04C</strain>
    </source>
</reference>
<dbReference type="SUPFAM" id="SSF52343">
    <property type="entry name" value="Ferredoxin reductase-like, C-terminal NADP-linked domain"/>
    <property type="match status" value="1"/>
</dbReference>
<evidence type="ECO:0000313" key="14">
    <source>
        <dbReference type="Proteomes" id="UP000729701"/>
    </source>
</evidence>
<evidence type="ECO:0000256" key="3">
    <source>
        <dbReference type="ARBA" id="ARBA00022714"/>
    </source>
</evidence>
<evidence type="ECO:0000256" key="2">
    <source>
        <dbReference type="ARBA" id="ARBA00022630"/>
    </source>
</evidence>
<gene>
    <name evidence="13" type="ORF">KME60_20050</name>
</gene>
<dbReference type="PANTHER" id="PTHR47354:SF6">
    <property type="entry name" value="NADH OXIDOREDUCTASE HCR"/>
    <property type="match status" value="1"/>
</dbReference>
<accession>A0A951QRW0</accession>
<dbReference type="InterPro" id="IPR039261">
    <property type="entry name" value="FNR_nucleotide-bd"/>
</dbReference>
<organism evidence="13 14">
    <name type="scientific">Cyanomargarita calcarea GSE-NOS-MK-12-04C</name>
    <dbReference type="NCBI Taxonomy" id="2839659"/>
    <lineage>
        <taxon>Bacteria</taxon>
        <taxon>Bacillati</taxon>
        <taxon>Cyanobacteriota</taxon>
        <taxon>Cyanophyceae</taxon>
        <taxon>Nostocales</taxon>
        <taxon>Cyanomargaritaceae</taxon>
        <taxon>Cyanomargarita</taxon>
    </lineage>
</organism>
<dbReference type="Gene3D" id="3.40.50.80">
    <property type="entry name" value="Nucleotide-binding domain of ferredoxin-NADP reductase (FNR) module"/>
    <property type="match status" value="1"/>
</dbReference>
<evidence type="ECO:0000256" key="4">
    <source>
        <dbReference type="ARBA" id="ARBA00022723"/>
    </source>
</evidence>
<dbReference type="PROSITE" id="PS51085">
    <property type="entry name" value="2FE2S_FER_2"/>
    <property type="match status" value="1"/>
</dbReference>
<dbReference type="PROSITE" id="PS50006">
    <property type="entry name" value="FHA_DOMAIN"/>
    <property type="match status" value="1"/>
</dbReference>
<dbReference type="Pfam" id="PF00175">
    <property type="entry name" value="NAD_binding_1"/>
    <property type="match status" value="1"/>
</dbReference>
<feature type="compositionally biased region" description="Polar residues" evidence="9">
    <location>
        <begin position="123"/>
        <end position="133"/>
    </location>
</feature>
<evidence type="ECO:0000256" key="5">
    <source>
        <dbReference type="ARBA" id="ARBA00022827"/>
    </source>
</evidence>
<dbReference type="InterPro" id="IPR001041">
    <property type="entry name" value="2Fe-2S_ferredoxin-type"/>
</dbReference>
<dbReference type="PROSITE" id="PS00197">
    <property type="entry name" value="2FE2S_FER_1"/>
    <property type="match status" value="1"/>
</dbReference>
<keyword evidence="7" id="KW-0408">Iron</keyword>
<dbReference type="Gene3D" id="2.40.30.10">
    <property type="entry name" value="Translation factors"/>
    <property type="match status" value="1"/>
</dbReference>
<feature type="region of interest" description="Disordered" evidence="9">
    <location>
        <begin position="408"/>
        <end position="439"/>
    </location>
</feature>
<protein>
    <submittedName>
        <fullName evidence="13">FHA domain-containing protein</fullName>
    </submittedName>
</protein>
<dbReference type="InterPro" id="IPR006058">
    <property type="entry name" value="2Fe2S_fd_BS"/>
</dbReference>
<dbReference type="PANTHER" id="PTHR47354">
    <property type="entry name" value="NADH OXIDOREDUCTASE HCR"/>
    <property type="match status" value="1"/>
</dbReference>
<dbReference type="InterPro" id="IPR050415">
    <property type="entry name" value="MRET"/>
</dbReference>
<comment type="cofactor">
    <cofactor evidence="1">
        <name>FAD</name>
        <dbReference type="ChEBI" id="CHEBI:57692"/>
    </cofactor>
</comment>
<keyword evidence="2" id="KW-0285">Flavoprotein</keyword>
<name>A0A951QRW0_9CYAN</name>
<dbReference type="InterPro" id="IPR000253">
    <property type="entry name" value="FHA_dom"/>
</dbReference>
<evidence type="ECO:0000256" key="8">
    <source>
        <dbReference type="ARBA" id="ARBA00023014"/>
    </source>
</evidence>
<dbReference type="Gene3D" id="2.60.200.20">
    <property type="match status" value="1"/>
</dbReference>
<feature type="region of interest" description="Disordered" evidence="9">
    <location>
        <begin position="114"/>
        <end position="133"/>
    </location>
</feature>
<dbReference type="PRINTS" id="PR00406">
    <property type="entry name" value="CYTB5RDTASE"/>
</dbReference>
<keyword evidence="3" id="KW-0001">2Fe-2S</keyword>
<dbReference type="CDD" id="cd00207">
    <property type="entry name" value="fer2"/>
    <property type="match status" value="1"/>
</dbReference>
<feature type="domain" description="2Fe-2S ferredoxin-type" evidence="11">
    <location>
        <begin position="486"/>
        <end position="573"/>
    </location>
</feature>
<keyword evidence="4" id="KW-0479">Metal-binding</keyword>
<feature type="compositionally biased region" description="Polar residues" evidence="9">
    <location>
        <begin position="422"/>
        <end position="439"/>
    </location>
</feature>
<dbReference type="AlphaFoldDB" id="A0A951QRW0"/>
<evidence type="ECO:0000256" key="1">
    <source>
        <dbReference type="ARBA" id="ARBA00001974"/>
    </source>
</evidence>
<keyword evidence="6" id="KW-0560">Oxidoreductase</keyword>
<evidence type="ECO:0000259" key="10">
    <source>
        <dbReference type="PROSITE" id="PS50006"/>
    </source>
</evidence>
<dbReference type="SUPFAM" id="SSF54292">
    <property type="entry name" value="2Fe-2S ferredoxin-like"/>
    <property type="match status" value="1"/>
</dbReference>
<dbReference type="CDD" id="cd06215">
    <property type="entry name" value="FNR_iron_sulfur_binding_1"/>
    <property type="match status" value="1"/>
</dbReference>
<keyword evidence="8" id="KW-0411">Iron-sulfur</keyword>
<dbReference type="SMART" id="SM00240">
    <property type="entry name" value="FHA"/>
    <property type="match status" value="1"/>
</dbReference>
<dbReference type="GO" id="GO:0046872">
    <property type="term" value="F:metal ion binding"/>
    <property type="evidence" value="ECO:0007669"/>
    <property type="project" value="UniProtKB-KW"/>
</dbReference>
<dbReference type="InterPro" id="IPR008333">
    <property type="entry name" value="Cbr1-like_FAD-bd_dom"/>
</dbReference>
<dbReference type="PROSITE" id="PS51384">
    <property type="entry name" value="FAD_FR"/>
    <property type="match status" value="1"/>
</dbReference>
<dbReference type="CDD" id="cd00060">
    <property type="entry name" value="FHA"/>
    <property type="match status" value="1"/>
</dbReference>
<evidence type="ECO:0000256" key="7">
    <source>
        <dbReference type="ARBA" id="ARBA00023004"/>
    </source>
</evidence>
<feature type="domain" description="FAD-binding FR-type" evidence="12">
    <location>
        <begin position="167"/>
        <end position="280"/>
    </location>
</feature>
<dbReference type="InterPro" id="IPR008984">
    <property type="entry name" value="SMAD_FHA_dom_sf"/>
</dbReference>